<gene>
    <name evidence="6" type="ORF">SAMN05192560_1171</name>
</gene>
<dbReference type="Proteomes" id="UP000198305">
    <property type="component" value="Unassembled WGS sequence"/>
</dbReference>
<proteinExistence type="inferred from homology"/>
<evidence type="ECO:0000256" key="4">
    <source>
        <dbReference type="ARBA" id="ARBA00023163"/>
    </source>
</evidence>
<dbReference type="EMBL" id="FZOA01000004">
    <property type="protein sequence ID" value="SNR80336.1"/>
    <property type="molecule type" value="Genomic_DNA"/>
</dbReference>
<accession>A0A238Z9Z0</accession>
<dbReference type="PANTHER" id="PTHR30537:SF5">
    <property type="entry name" value="HTH-TYPE TRANSCRIPTIONAL ACTIVATOR TTDR-RELATED"/>
    <property type="match status" value="1"/>
</dbReference>
<organism evidence="6 7">
    <name type="scientific">Methylobacillus rhizosphaerae</name>
    <dbReference type="NCBI Taxonomy" id="551994"/>
    <lineage>
        <taxon>Bacteria</taxon>
        <taxon>Pseudomonadati</taxon>
        <taxon>Pseudomonadota</taxon>
        <taxon>Betaproteobacteria</taxon>
        <taxon>Nitrosomonadales</taxon>
        <taxon>Methylophilaceae</taxon>
        <taxon>Methylobacillus</taxon>
    </lineage>
</organism>
<comment type="similarity">
    <text evidence="1">Belongs to the LysR transcriptional regulatory family.</text>
</comment>
<dbReference type="Pfam" id="PF03466">
    <property type="entry name" value="LysR_substrate"/>
    <property type="match status" value="1"/>
</dbReference>
<dbReference type="CDD" id="cd08422">
    <property type="entry name" value="PBP2_CrgA_like"/>
    <property type="match status" value="1"/>
</dbReference>
<dbReference type="Gene3D" id="3.40.190.290">
    <property type="match status" value="1"/>
</dbReference>
<keyword evidence="7" id="KW-1185">Reference proteome</keyword>
<dbReference type="GO" id="GO:0043565">
    <property type="term" value="F:sequence-specific DNA binding"/>
    <property type="evidence" value="ECO:0007669"/>
    <property type="project" value="TreeGrafter"/>
</dbReference>
<evidence type="ECO:0000313" key="6">
    <source>
        <dbReference type="EMBL" id="SNR80336.1"/>
    </source>
</evidence>
<dbReference type="InterPro" id="IPR036388">
    <property type="entry name" value="WH-like_DNA-bd_sf"/>
</dbReference>
<dbReference type="SUPFAM" id="SSF46785">
    <property type="entry name" value="Winged helix' DNA-binding domain"/>
    <property type="match status" value="1"/>
</dbReference>
<dbReference type="InterPro" id="IPR036390">
    <property type="entry name" value="WH_DNA-bd_sf"/>
</dbReference>
<reference evidence="7" key="1">
    <citation type="submission" date="2017-06" db="EMBL/GenBank/DDBJ databases">
        <authorList>
            <person name="Varghese N."/>
            <person name="Submissions S."/>
        </authorList>
    </citation>
    <scope>NUCLEOTIDE SEQUENCE [LARGE SCALE GENOMIC DNA]</scope>
    <source>
        <strain evidence="7">Ca-68</strain>
    </source>
</reference>
<keyword evidence="2" id="KW-0805">Transcription regulation</keyword>
<keyword evidence="4" id="KW-0804">Transcription</keyword>
<name>A0A238Z9Z0_9PROT</name>
<dbReference type="GO" id="GO:0006351">
    <property type="term" value="P:DNA-templated transcription"/>
    <property type="evidence" value="ECO:0007669"/>
    <property type="project" value="TreeGrafter"/>
</dbReference>
<dbReference type="Gene3D" id="1.10.10.10">
    <property type="entry name" value="Winged helix-like DNA-binding domain superfamily/Winged helix DNA-binding domain"/>
    <property type="match status" value="1"/>
</dbReference>
<sequence>MDLNEAAVFVKVVQAGGFSAAARQLQLPVSTISTRVARLERRLGVTLLQRTTRRLNLTEAGQAYFDHAALGLGYMLEAEAAIDASRQEPQGRLRITAPADLGDSLLAGLIQQVQTQYPAIAMELVLTERYVDLVAEGIDAAIRTGELRDSSLVAKPLGTACWALFASQHYLDQAPPLLTPQDLNQHHCLQFSPMGRDTWTFRQGDDSITIPLKNVTMANSIGIVRHMTLNGQGVALLPTYFCKPGLITGELKRILPAWQAQQDAVHLVYPRQRFMPPKLRAFIDIAQRELGAWFSHEQDAFPIK</sequence>
<dbReference type="PANTHER" id="PTHR30537">
    <property type="entry name" value="HTH-TYPE TRANSCRIPTIONAL REGULATOR"/>
    <property type="match status" value="1"/>
</dbReference>
<evidence type="ECO:0000259" key="5">
    <source>
        <dbReference type="PROSITE" id="PS50931"/>
    </source>
</evidence>
<evidence type="ECO:0000256" key="2">
    <source>
        <dbReference type="ARBA" id="ARBA00023015"/>
    </source>
</evidence>
<dbReference type="InterPro" id="IPR000847">
    <property type="entry name" value="LysR_HTH_N"/>
</dbReference>
<dbReference type="FunFam" id="1.10.10.10:FF:000001">
    <property type="entry name" value="LysR family transcriptional regulator"/>
    <property type="match status" value="1"/>
</dbReference>
<dbReference type="OrthoDB" id="8705920at2"/>
<dbReference type="InterPro" id="IPR005119">
    <property type="entry name" value="LysR_subst-bd"/>
</dbReference>
<dbReference type="Pfam" id="PF00126">
    <property type="entry name" value="HTH_1"/>
    <property type="match status" value="1"/>
</dbReference>
<dbReference type="GO" id="GO:0003700">
    <property type="term" value="F:DNA-binding transcription factor activity"/>
    <property type="evidence" value="ECO:0007669"/>
    <property type="project" value="InterPro"/>
</dbReference>
<dbReference type="InterPro" id="IPR058163">
    <property type="entry name" value="LysR-type_TF_proteobact-type"/>
</dbReference>
<evidence type="ECO:0000256" key="3">
    <source>
        <dbReference type="ARBA" id="ARBA00023125"/>
    </source>
</evidence>
<dbReference type="RefSeq" id="WP_089375287.1">
    <property type="nucleotide sequence ID" value="NZ_FZOA01000004.1"/>
</dbReference>
<evidence type="ECO:0000313" key="7">
    <source>
        <dbReference type="Proteomes" id="UP000198305"/>
    </source>
</evidence>
<feature type="domain" description="HTH lysR-type" evidence="5">
    <location>
        <begin position="1"/>
        <end position="58"/>
    </location>
</feature>
<keyword evidence="3" id="KW-0238">DNA-binding</keyword>
<protein>
    <submittedName>
        <fullName evidence="6">Transcriptional regulator, LysR family</fullName>
    </submittedName>
</protein>
<dbReference type="AlphaFoldDB" id="A0A238Z9Z0"/>
<evidence type="ECO:0000256" key="1">
    <source>
        <dbReference type="ARBA" id="ARBA00009437"/>
    </source>
</evidence>
<dbReference type="SUPFAM" id="SSF53850">
    <property type="entry name" value="Periplasmic binding protein-like II"/>
    <property type="match status" value="1"/>
</dbReference>
<dbReference type="PROSITE" id="PS50931">
    <property type="entry name" value="HTH_LYSR"/>
    <property type="match status" value="1"/>
</dbReference>